<gene>
    <name evidence="2" type="ORF">ATF69_0017</name>
</gene>
<name>A0A561XY42_ACIDE</name>
<feature type="signal peptide" evidence="1">
    <location>
        <begin position="1"/>
        <end position="35"/>
    </location>
</feature>
<proteinExistence type="predicted"/>
<dbReference type="AlphaFoldDB" id="A0A561XY42"/>
<dbReference type="InterPro" id="IPR029058">
    <property type="entry name" value="AB_hydrolase_fold"/>
</dbReference>
<organism evidence="2 3">
    <name type="scientific">Acidovorax delafieldii</name>
    <name type="common">Pseudomonas delafieldii</name>
    <dbReference type="NCBI Taxonomy" id="47920"/>
    <lineage>
        <taxon>Bacteria</taxon>
        <taxon>Pseudomonadati</taxon>
        <taxon>Pseudomonadota</taxon>
        <taxon>Betaproteobacteria</taxon>
        <taxon>Burkholderiales</taxon>
        <taxon>Comamonadaceae</taxon>
        <taxon>Acidovorax</taxon>
    </lineage>
</organism>
<protein>
    <submittedName>
        <fullName evidence="2">Putative dienelactone hydrolase</fullName>
    </submittedName>
</protein>
<accession>A0A561XY42</accession>
<dbReference type="Gene3D" id="3.40.50.1820">
    <property type="entry name" value="alpha/beta hydrolase"/>
    <property type="match status" value="1"/>
</dbReference>
<feature type="chain" id="PRO_5022037427" evidence="1">
    <location>
        <begin position="36"/>
        <end position="368"/>
    </location>
</feature>
<dbReference type="PIRSF" id="PIRSF031982">
    <property type="entry name" value="UCP031982_abhydr"/>
    <property type="match status" value="1"/>
</dbReference>
<dbReference type="GO" id="GO:0016787">
    <property type="term" value="F:hydrolase activity"/>
    <property type="evidence" value="ECO:0007669"/>
    <property type="project" value="UniProtKB-KW"/>
</dbReference>
<reference evidence="2 3" key="1">
    <citation type="journal article" date="2015" name="Stand. Genomic Sci.">
        <title>Genomic Encyclopedia of Bacterial and Archaeal Type Strains, Phase III: the genomes of soil and plant-associated and newly described type strains.</title>
        <authorList>
            <person name="Whitman W.B."/>
            <person name="Woyke T."/>
            <person name="Klenk H.P."/>
            <person name="Zhou Y."/>
            <person name="Lilburn T.G."/>
            <person name="Beck B.J."/>
            <person name="De Vos P."/>
            <person name="Vandamme P."/>
            <person name="Eisen J.A."/>
            <person name="Garrity G."/>
            <person name="Hugenholtz P."/>
            <person name="Kyrpides N.C."/>
        </authorList>
    </citation>
    <scope>NUCLEOTIDE SEQUENCE [LARGE SCALE GENOMIC DNA]</scope>
    <source>
        <strain evidence="2 3">DSM 64</strain>
    </source>
</reference>
<keyword evidence="2" id="KW-0378">Hydrolase</keyword>
<evidence type="ECO:0000313" key="3">
    <source>
        <dbReference type="Proteomes" id="UP000321485"/>
    </source>
</evidence>
<dbReference type="InterPro" id="IPR016986">
    <property type="entry name" value="UCP031982_abhydr"/>
</dbReference>
<evidence type="ECO:0000256" key="1">
    <source>
        <dbReference type="SAM" id="SignalP"/>
    </source>
</evidence>
<dbReference type="Proteomes" id="UP000321485">
    <property type="component" value="Unassembled WGS sequence"/>
</dbReference>
<evidence type="ECO:0000313" key="2">
    <source>
        <dbReference type="EMBL" id="TWG41034.1"/>
    </source>
</evidence>
<comment type="caution">
    <text evidence="2">The sequence shown here is derived from an EMBL/GenBank/DDBJ whole genome shotgun (WGS) entry which is preliminary data.</text>
</comment>
<dbReference type="EMBL" id="VJWE01000001">
    <property type="protein sequence ID" value="TWG41034.1"/>
    <property type="molecule type" value="Genomic_DNA"/>
</dbReference>
<dbReference type="SUPFAM" id="SSF53474">
    <property type="entry name" value="alpha/beta-Hydrolases"/>
    <property type="match status" value="1"/>
</dbReference>
<keyword evidence="1" id="KW-0732">Signal</keyword>
<sequence length="368" mass="38989">MMTPPNKNTAMTKTWMAWCLALLAAAVITASPAHAGVGLAELPGQQGDGPVTVFYPAQEADQPVQRGPFGLQLAWQGTPVAGNGRLVVVSHGSGGSPWVHTDLARALVQAGFVVALPEHAGDNYKDHSTPGPESWKRRPAEVSRAVDAVAQDARLAPLLALDEVGVFGGSAGGHTALVFAGGQWSPARFKQHCEAHLAEDFSSCVGFTTRLHGNWLDGIKKAVAITIIRHRFGDETLHAHTDPRVAATVAVVPFAADFDMDSLTAPRIALGLITAGKDVNQIPRFHSSAVLAACQDRCTHIADLQDGSHGIMLSPMPPLDRMNDLTRALLGDPPGFDRSVLPQVDASTVAFFAKHLQPLKPVSLTPRP</sequence>